<comment type="similarity">
    <text evidence="9">Belongs to the tryptophan 2,3-dioxygenase family.</text>
</comment>
<proteinExistence type="inferred from homology"/>
<feature type="binding site" evidence="9">
    <location>
        <position position="261"/>
    </location>
    <ligand>
        <name>substrate</name>
    </ligand>
</feature>
<feature type="binding site" evidence="9">
    <location>
        <position position="120"/>
    </location>
    <ligand>
        <name>substrate</name>
    </ligand>
</feature>
<dbReference type="GO" id="GO:0004833">
    <property type="term" value="F:L-tryptophan 2,3-dioxygenase activity"/>
    <property type="evidence" value="ECO:0007669"/>
    <property type="project" value="UniProtKB-UniRule"/>
</dbReference>
<dbReference type="InterPro" id="IPR004981">
    <property type="entry name" value="Trp_2_3_dOase"/>
</dbReference>
<evidence type="ECO:0000313" key="10">
    <source>
        <dbReference type="EMBL" id="GGD22905.1"/>
    </source>
</evidence>
<feature type="binding site" evidence="9">
    <location>
        <position position="124"/>
    </location>
    <ligand>
        <name>substrate</name>
    </ligand>
</feature>
<dbReference type="Proteomes" id="UP000613160">
    <property type="component" value="Unassembled WGS sequence"/>
</dbReference>
<protein>
    <recommendedName>
        <fullName evidence="9">Tryptophan 2,3-dioxygenase</fullName>
        <shortName evidence="9">TDO</shortName>
        <ecNumber evidence="9">1.13.11.11</ecNumber>
    </recommendedName>
    <alternativeName>
        <fullName evidence="9">Tryptamin 2,3-dioxygenase</fullName>
    </alternativeName>
    <alternativeName>
        <fullName evidence="9">Tryptophan oxygenase</fullName>
        <shortName evidence="9">TO</shortName>
        <shortName evidence="9">TRPO</shortName>
    </alternativeName>
    <alternativeName>
        <fullName evidence="9">Tryptophan pyrrolase</fullName>
    </alternativeName>
    <alternativeName>
        <fullName evidence="9">Tryptophanase</fullName>
    </alternativeName>
</protein>
<reference evidence="10" key="1">
    <citation type="journal article" date="2014" name="Int. J. Syst. Evol. Microbiol.">
        <title>Complete genome sequence of Corynebacterium casei LMG S-19264T (=DSM 44701T), isolated from a smear-ripened cheese.</title>
        <authorList>
            <consortium name="US DOE Joint Genome Institute (JGI-PGF)"/>
            <person name="Walter F."/>
            <person name="Albersmeier A."/>
            <person name="Kalinowski J."/>
            <person name="Ruckert C."/>
        </authorList>
    </citation>
    <scope>NUCLEOTIDE SEQUENCE</scope>
    <source>
        <strain evidence="10">CGMCC 1.15493</strain>
    </source>
</reference>
<dbReference type="GO" id="GO:0019442">
    <property type="term" value="P:L-tryptophan catabolic process to acetyl-CoA"/>
    <property type="evidence" value="ECO:0007669"/>
    <property type="project" value="TreeGrafter"/>
</dbReference>
<dbReference type="GO" id="GO:0046872">
    <property type="term" value="F:metal ion binding"/>
    <property type="evidence" value="ECO:0007669"/>
    <property type="project" value="UniProtKB-KW"/>
</dbReference>
<keyword evidence="5 9" id="KW-0560">Oxidoreductase</keyword>
<keyword evidence="11" id="KW-1185">Reference proteome</keyword>
<dbReference type="NCBIfam" id="TIGR03036">
    <property type="entry name" value="trp_2_3_diox"/>
    <property type="match status" value="1"/>
</dbReference>
<comment type="subunit">
    <text evidence="1 9">Homotetramer.</text>
</comment>
<dbReference type="RefSeq" id="WP_188851512.1">
    <property type="nucleotide sequence ID" value="NZ_BMJJ01000006.1"/>
</dbReference>
<dbReference type="SUPFAM" id="SSF140959">
    <property type="entry name" value="Indolic compounds 2,3-dioxygenase-like"/>
    <property type="match status" value="1"/>
</dbReference>
<comment type="function">
    <text evidence="9">Heme-dependent dioxygenase that catalyzes the oxidative cleavage of the L-tryptophan (L-Trp) pyrrole ring and converts L-tryptophan to N-formyl-L-kynurenine. Catalyzes the oxidative cleavage of the indole moiety.</text>
</comment>
<dbReference type="AlphaFoldDB" id="A0A917DAI7"/>
<dbReference type="EC" id="1.13.11.11" evidence="9"/>
<feature type="binding site" evidence="9">
    <location>
        <begin position="58"/>
        <end position="62"/>
    </location>
    <ligand>
        <name>substrate</name>
    </ligand>
</feature>
<evidence type="ECO:0000256" key="3">
    <source>
        <dbReference type="ARBA" id="ARBA00022723"/>
    </source>
</evidence>
<dbReference type="InterPro" id="IPR037217">
    <property type="entry name" value="Trp/Indoleamine_2_3_dOase-like"/>
</dbReference>
<comment type="cofactor">
    <cofactor evidence="9">
        <name>heme</name>
        <dbReference type="ChEBI" id="CHEBI:30413"/>
    </cofactor>
    <text evidence="9">Binds 1 heme group per subunit.</text>
</comment>
<name>A0A917DAI7_9HYPH</name>
<keyword evidence="2 9" id="KW-0349">Heme</keyword>
<evidence type="ECO:0000256" key="7">
    <source>
        <dbReference type="ARBA" id="ARBA00023079"/>
    </source>
</evidence>
<gene>
    <name evidence="9 10" type="primary">kynA</name>
    <name evidence="10" type="ORF">GCM10011335_27230</name>
</gene>
<evidence type="ECO:0000256" key="1">
    <source>
        <dbReference type="ARBA" id="ARBA00011881"/>
    </source>
</evidence>
<comment type="catalytic activity">
    <reaction evidence="8 9">
        <text>L-tryptophan + O2 = N-formyl-L-kynurenine</text>
        <dbReference type="Rhea" id="RHEA:24536"/>
        <dbReference type="ChEBI" id="CHEBI:15379"/>
        <dbReference type="ChEBI" id="CHEBI:57912"/>
        <dbReference type="ChEBI" id="CHEBI:58629"/>
        <dbReference type="EC" id="1.13.11.11"/>
    </reaction>
</comment>
<evidence type="ECO:0000256" key="4">
    <source>
        <dbReference type="ARBA" id="ARBA00022964"/>
    </source>
</evidence>
<accession>A0A917DAI7</accession>
<evidence type="ECO:0000256" key="6">
    <source>
        <dbReference type="ARBA" id="ARBA00023004"/>
    </source>
</evidence>
<dbReference type="GO" id="GO:0020037">
    <property type="term" value="F:heme binding"/>
    <property type="evidence" value="ECO:0007669"/>
    <property type="project" value="UniProtKB-UniRule"/>
</dbReference>
<keyword evidence="3 9" id="KW-0479">Metal-binding</keyword>
<keyword evidence="7 9" id="KW-0823">Tryptophan catabolism</keyword>
<dbReference type="FunFam" id="1.20.58.480:FF:000001">
    <property type="entry name" value="Tryptophan 2,3-dioxygenase"/>
    <property type="match status" value="1"/>
</dbReference>
<evidence type="ECO:0000256" key="9">
    <source>
        <dbReference type="HAMAP-Rule" id="MF_01972"/>
    </source>
</evidence>
<dbReference type="GO" id="GO:0019441">
    <property type="term" value="P:L-tryptophan catabolic process to kynurenine"/>
    <property type="evidence" value="ECO:0007669"/>
    <property type="project" value="UniProtKB-UniRule"/>
</dbReference>
<comment type="caution">
    <text evidence="10">The sequence shown here is derived from an EMBL/GenBank/DDBJ whole genome shotgun (WGS) entry which is preliminary data.</text>
</comment>
<dbReference type="PANTHER" id="PTHR10138:SF0">
    <property type="entry name" value="TRYPTOPHAN 2,3-DIOXYGENASE"/>
    <property type="match status" value="1"/>
</dbReference>
<dbReference type="Pfam" id="PF03301">
    <property type="entry name" value="Trp_dioxygenase"/>
    <property type="match status" value="1"/>
</dbReference>
<comment type="pathway">
    <text evidence="9">Amino-acid degradation; L-tryptophan degradation via kynurenine pathway; L-kynurenine from L-tryptophan: step 1/2.</text>
</comment>
<sequence length="289" mass="32778">MNETHKGSGPASLAAGVAERDGAHLSLAGEMSYGDYLSLDQLLTAQHPVSDHHDEPLFIIQHQTTELWLKLILHELKGAREAIDADRLGQAEKRMSRVARIFLQLIQAWDVLATLTPAEYMEFRHLLGKSSGFQSHQYRAVEFILGNKNEAMLLPHAHRPDLHAILDGLLREPSLYDAVQRLLARRGFAVAPAHLGRDLTKPYAADASVEDAWLAVYRDVDTHWELYHLAEKLVDFEQAFRNWRFAHMTTVARIIGFRRGTGGTSGVNYLESMLKVRLFPELWDVRTRI</sequence>
<evidence type="ECO:0000256" key="8">
    <source>
        <dbReference type="ARBA" id="ARBA00050412"/>
    </source>
</evidence>
<dbReference type="PANTHER" id="PTHR10138">
    <property type="entry name" value="TRYPTOPHAN 2,3-DIOXYGENASE"/>
    <property type="match status" value="1"/>
</dbReference>
<feature type="binding site" description="axial binding residue" evidence="9">
    <location>
        <position position="247"/>
    </location>
    <ligand>
        <name>heme</name>
        <dbReference type="ChEBI" id="CHEBI:30413"/>
    </ligand>
    <ligandPart>
        <name>Fe</name>
        <dbReference type="ChEBI" id="CHEBI:18248"/>
    </ligandPart>
</feature>
<keyword evidence="6 9" id="KW-0408">Iron</keyword>
<organism evidence="10 11">
    <name type="scientific">Aureimonas glaciei</name>
    <dbReference type="NCBI Taxonomy" id="1776957"/>
    <lineage>
        <taxon>Bacteria</taxon>
        <taxon>Pseudomonadati</taxon>
        <taxon>Pseudomonadota</taxon>
        <taxon>Alphaproteobacteria</taxon>
        <taxon>Hyphomicrobiales</taxon>
        <taxon>Aurantimonadaceae</taxon>
        <taxon>Aureimonas</taxon>
    </lineage>
</organism>
<dbReference type="InterPro" id="IPR017485">
    <property type="entry name" value="Trp_2-3-dOase_bac"/>
</dbReference>
<evidence type="ECO:0000256" key="5">
    <source>
        <dbReference type="ARBA" id="ARBA00023002"/>
    </source>
</evidence>
<evidence type="ECO:0000256" key="2">
    <source>
        <dbReference type="ARBA" id="ARBA00022617"/>
    </source>
</evidence>
<keyword evidence="4 9" id="KW-0223">Dioxygenase</keyword>
<dbReference type="Gene3D" id="1.20.58.480">
    <property type="match status" value="1"/>
</dbReference>
<dbReference type="EMBL" id="BMJJ01000006">
    <property type="protein sequence ID" value="GGD22905.1"/>
    <property type="molecule type" value="Genomic_DNA"/>
</dbReference>
<dbReference type="HAMAP" id="MF_01972">
    <property type="entry name" value="T23O"/>
    <property type="match status" value="1"/>
</dbReference>
<evidence type="ECO:0000313" key="11">
    <source>
        <dbReference type="Proteomes" id="UP000613160"/>
    </source>
</evidence>
<reference evidence="10" key="2">
    <citation type="submission" date="2020-09" db="EMBL/GenBank/DDBJ databases">
        <authorList>
            <person name="Sun Q."/>
            <person name="Zhou Y."/>
        </authorList>
    </citation>
    <scope>NUCLEOTIDE SEQUENCE</scope>
    <source>
        <strain evidence="10">CGMCC 1.15493</strain>
    </source>
</reference>